<evidence type="ECO:0000256" key="1">
    <source>
        <dbReference type="ARBA" id="ARBA00004123"/>
    </source>
</evidence>
<dbReference type="InterPro" id="IPR006600">
    <property type="entry name" value="HTH_CenpB_DNA-bd_dom"/>
</dbReference>
<feature type="region of interest" description="Disordered" evidence="3">
    <location>
        <begin position="573"/>
        <end position="602"/>
    </location>
</feature>
<dbReference type="Proteomes" id="UP001652700">
    <property type="component" value="Unplaced"/>
</dbReference>
<dbReference type="InterPro" id="IPR004875">
    <property type="entry name" value="DDE_SF_endonuclease_dom"/>
</dbReference>
<evidence type="ECO:0000313" key="6">
    <source>
        <dbReference type="Proteomes" id="UP001652700"/>
    </source>
</evidence>
<dbReference type="InterPro" id="IPR009057">
    <property type="entry name" value="Homeodomain-like_sf"/>
</dbReference>
<dbReference type="PROSITE" id="PS51253">
    <property type="entry name" value="HTH_CENPB"/>
    <property type="match status" value="1"/>
</dbReference>
<dbReference type="RefSeq" id="XP_050506017.1">
    <property type="nucleotide sequence ID" value="XM_050650060.1"/>
</dbReference>
<dbReference type="SUPFAM" id="SSF46689">
    <property type="entry name" value="Homeodomain-like"/>
    <property type="match status" value="1"/>
</dbReference>
<evidence type="ECO:0000256" key="3">
    <source>
        <dbReference type="SAM" id="MobiDB-lite"/>
    </source>
</evidence>
<organism evidence="5 6">
    <name type="scientific">Diabrotica virgifera virgifera</name>
    <name type="common">western corn rootworm</name>
    <dbReference type="NCBI Taxonomy" id="50390"/>
    <lineage>
        <taxon>Eukaryota</taxon>
        <taxon>Metazoa</taxon>
        <taxon>Ecdysozoa</taxon>
        <taxon>Arthropoda</taxon>
        <taxon>Hexapoda</taxon>
        <taxon>Insecta</taxon>
        <taxon>Pterygota</taxon>
        <taxon>Neoptera</taxon>
        <taxon>Endopterygota</taxon>
        <taxon>Coleoptera</taxon>
        <taxon>Polyphaga</taxon>
        <taxon>Cucujiformia</taxon>
        <taxon>Chrysomeloidea</taxon>
        <taxon>Chrysomelidae</taxon>
        <taxon>Galerucinae</taxon>
        <taxon>Diabroticina</taxon>
        <taxon>Diabroticites</taxon>
        <taxon>Diabrotica</taxon>
    </lineage>
</organism>
<accession>A0ABM5K752</accession>
<dbReference type="EnsemblMetazoa" id="XM_050650060.1">
    <property type="protein sequence ID" value="XP_050506017.1"/>
    <property type="gene ID" value="LOC126884195"/>
</dbReference>
<feature type="domain" description="HTH CENPB-type" evidence="4">
    <location>
        <begin position="51"/>
        <end position="126"/>
    </location>
</feature>
<evidence type="ECO:0000259" key="4">
    <source>
        <dbReference type="PROSITE" id="PS51253"/>
    </source>
</evidence>
<dbReference type="Pfam" id="PF03221">
    <property type="entry name" value="HTH_Tnp_Tc5"/>
    <property type="match status" value="1"/>
</dbReference>
<comment type="subcellular location">
    <subcellularLocation>
        <location evidence="1">Nucleus</location>
    </subcellularLocation>
</comment>
<protein>
    <recommendedName>
        <fullName evidence="4">HTH CENPB-type domain-containing protein</fullName>
    </recommendedName>
</protein>
<dbReference type="Pfam" id="PF03184">
    <property type="entry name" value="DDE_1"/>
    <property type="match status" value="1"/>
</dbReference>
<dbReference type="Gene3D" id="1.10.10.60">
    <property type="entry name" value="Homeodomain-like"/>
    <property type="match status" value="1"/>
</dbReference>
<evidence type="ECO:0000256" key="2">
    <source>
        <dbReference type="ARBA" id="ARBA00023125"/>
    </source>
</evidence>
<proteinExistence type="predicted"/>
<dbReference type="PANTHER" id="PTHR19303:SF74">
    <property type="entry name" value="POGO TRANSPOSABLE ELEMENT WITH KRAB DOMAIN"/>
    <property type="match status" value="1"/>
</dbReference>
<name>A0ABM5K752_DIAVI</name>
<keyword evidence="2" id="KW-0238">DNA-binding</keyword>
<keyword evidence="6" id="KW-1185">Reference proteome</keyword>
<sequence length="602" mass="69174">MPKLRKYDKNKLIEAVKDVQNRTESYRTAEKKYGIPKSTIEFKLKHPEHKDTLGPSPILTCEEENTLVRWIQETASKGFPKKANDLKSSVQKFLTENPRPNNFKDNRPGDGWLKGFLKRHPEVSKRTSEGVTAASACVSERDIKNWFKNIETYVKEKHLEEVLTDPSRIFNGDESGFQICPSTGKVFAMKGSKNVYNVEKSCSKENVTVMFTFSADGKICVPMVIYPYQRIPEKVAKGINPKWGVGRSDNGWMTAETFYQYIANVFYPHLIENNIKLSVILFVDGHKSHLSYQLSLLCNELQIEVIALYPNTTRILQPCDVSIFRPLKEAWRQSVREWEEQHPGGVVNKVVFASILEQATKKSCKTETVVNGFKVCGLFPFKADAIDYTKCLGKEVVRNLIISDHQKKPKMDYNTFVNILGPEKVHSLENLKENPKNNLPSDDNLNLLFKIWNFFEHDPQHSDKQMVLKNRDTNINIIQNIAITSPVKNTEIKTSEQSGIENVNISESSSTNDIHTQQYKTNVYDLPSTSKIIVKHEFLGNFLTSPPVPERKNKRNTERLPFAITSARYQEMLRKKEVKRRAGKTKTRKETEKRRKINQEPV</sequence>
<evidence type="ECO:0000313" key="5">
    <source>
        <dbReference type="EnsemblMetazoa" id="XP_050506017.1"/>
    </source>
</evidence>
<dbReference type="Gene3D" id="3.30.420.10">
    <property type="entry name" value="Ribonuclease H-like superfamily/Ribonuclease H"/>
    <property type="match status" value="1"/>
</dbReference>
<reference evidence="5" key="1">
    <citation type="submission" date="2025-05" db="UniProtKB">
        <authorList>
            <consortium name="EnsemblMetazoa"/>
        </authorList>
    </citation>
    <scope>IDENTIFICATION</scope>
</reference>
<dbReference type="InterPro" id="IPR036397">
    <property type="entry name" value="RNaseH_sf"/>
</dbReference>
<dbReference type="GeneID" id="126884195"/>
<feature type="compositionally biased region" description="Basic residues" evidence="3">
    <location>
        <begin position="576"/>
        <end position="587"/>
    </location>
</feature>
<dbReference type="PANTHER" id="PTHR19303">
    <property type="entry name" value="TRANSPOSON"/>
    <property type="match status" value="1"/>
</dbReference>
<dbReference type="InterPro" id="IPR050863">
    <property type="entry name" value="CenT-Element_Derived"/>
</dbReference>